<sequence>MKWVSDKVDFKSSIVFSIAILGFGFIIKGIVDIIKSMLKLNFTNWTSVVTRGYFFTIAVVIVGTIFIFYKMYTETEAKTQEESNRRQLFYKMIMLLMLLATMLSYSKPVFTVVLFTTSSINLIMLGFIIAVTFKFLKRRL</sequence>
<protein>
    <submittedName>
        <fullName evidence="2">Uncharacterized protein</fullName>
    </submittedName>
</protein>
<proteinExistence type="predicted"/>
<keyword evidence="1" id="KW-0812">Transmembrane</keyword>
<comment type="caution">
    <text evidence="2">The sequence shown here is derived from an EMBL/GenBank/DDBJ whole genome shotgun (WGS) entry which is preliminary data.</text>
</comment>
<dbReference type="EMBL" id="JYGE01000001">
    <property type="protein sequence ID" value="PSJ32339.1"/>
    <property type="molecule type" value="Genomic_DNA"/>
</dbReference>
<keyword evidence="1" id="KW-0472">Membrane</keyword>
<accession>A0A2P7Q306</accession>
<feature type="transmembrane region" description="Helical" evidence="1">
    <location>
        <begin position="112"/>
        <end position="136"/>
    </location>
</feature>
<reference evidence="2" key="1">
    <citation type="thesis" date="2015" institute="Rutgers" country="The State University of New Jersey, 14 College Farm Rd., New Brunswick, NJ, USA">
        <title>Ammonia toxicity in bacteria and its implications for treatment of and resource recovery from highly nitrogenous organic wastes.</title>
        <authorList>
            <person name="Luther A.K."/>
        </authorList>
    </citation>
    <scope>NUCLEOTIDE SEQUENCE</scope>
    <source>
        <strain evidence="2">RT-10B</strain>
    </source>
</reference>
<evidence type="ECO:0000313" key="3">
    <source>
        <dbReference type="Proteomes" id="UP000241434"/>
    </source>
</evidence>
<feature type="transmembrane region" description="Helical" evidence="1">
    <location>
        <begin position="12"/>
        <end position="31"/>
    </location>
</feature>
<gene>
    <name evidence="2" type="ORF">UF10_00825</name>
</gene>
<keyword evidence="3" id="KW-1185">Reference proteome</keyword>
<feature type="transmembrane region" description="Helical" evidence="1">
    <location>
        <begin position="89"/>
        <end position="106"/>
    </location>
</feature>
<evidence type="ECO:0000256" key="1">
    <source>
        <dbReference type="SAM" id="Phobius"/>
    </source>
</evidence>
<name>A0A2P7Q306_9FIRM</name>
<evidence type="ECO:0000313" key="2">
    <source>
        <dbReference type="EMBL" id="PSJ32339.1"/>
    </source>
</evidence>
<dbReference type="RefSeq" id="WP_106775957.1">
    <property type="nucleotide sequence ID" value="NZ_JBGGGQ010000002.1"/>
</dbReference>
<organism evidence="2 3">
    <name type="scientific">Peptostreptococcus russellii</name>
    <dbReference type="NCBI Taxonomy" id="215200"/>
    <lineage>
        <taxon>Bacteria</taxon>
        <taxon>Bacillati</taxon>
        <taxon>Bacillota</taxon>
        <taxon>Clostridia</taxon>
        <taxon>Peptostreptococcales</taxon>
        <taxon>Peptostreptococcaceae</taxon>
        <taxon>Peptostreptococcus</taxon>
    </lineage>
</organism>
<feature type="transmembrane region" description="Helical" evidence="1">
    <location>
        <begin position="51"/>
        <end position="69"/>
    </location>
</feature>
<dbReference type="Proteomes" id="UP000241434">
    <property type="component" value="Unassembled WGS sequence"/>
</dbReference>
<keyword evidence="1" id="KW-1133">Transmembrane helix</keyword>
<dbReference type="AlphaFoldDB" id="A0A2P7Q306"/>
<dbReference type="OrthoDB" id="1755913at2"/>